<reference evidence="1" key="1">
    <citation type="journal article" date="2020" name="Stud. Mycol.">
        <title>101 Dothideomycetes genomes: a test case for predicting lifestyles and emergence of pathogens.</title>
        <authorList>
            <person name="Haridas S."/>
            <person name="Albert R."/>
            <person name="Binder M."/>
            <person name="Bloem J."/>
            <person name="Labutti K."/>
            <person name="Salamov A."/>
            <person name="Andreopoulos B."/>
            <person name="Baker S."/>
            <person name="Barry K."/>
            <person name="Bills G."/>
            <person name="Bluhm B."/>
            <person name="Cannon C."/>
            <person name="Castanera R."/>
            <person name="Culley D."/>
            <person name="Daum C."/>
            <person name="Ezra D."/>
            <person name="Gonzalez J."/>
            <person name="Henrissat B."/>
            <person name="Kuo A."/>
            <person name="Liang C."/>
            <person name="Lipzen A."/>
            <person name="Lutzoni F."/>
            <person name="Magnuson J."/>
            <person name="Mondo S."/>
            <person name="Nolan M."/>
            <person name="Ohm R."/>
            <person name="Pangilinan J."/>
            <person name="Park H.-J."/>
            <person name="Ramirez L."/>
            <person name="Alfaro M."/>
            <person name="Sun H."/>
            <person name="Tritt A."/>
            <person name="Yoshinaga Y."/>
            <person name="Zwiers L.-H."/>
            <person name="Turgeon B."/>
            <person name="Goodwin S."/>
            <person name="Spatafora J."/>
            <person name="Crous P."/>
            <person name="Grigoriev I."/>
        </authorList>
    </citation>
    <scope>NUCLEOTIDE SEQUENCE</scope>
    <source>
        <strain evidence="1">CBS 122681</strain>
    </source>
</reference>
<accession>A0A6A6SV77</accession>
<proteinExistence type="predicted"/>
<dbReference type="OrthoDB" id="3797349at2759"/>
<name>A0A6A6SV77_9PLEO</name>
<dbReference type="EMBL" id="MU004420">
    <property type="protein sequence ID" value="KAF2651675.1"/>
    <property type="molecule type" value="Genomic_DNA"/>
</dbReference>
<gene>
    <name evidence="1" type="ORF">K491DRAFT_85388</name>
</gene>
<dbReference type="PANTHER" id="PTHR42085:SF2">
    <property type="entry name" value="F-BOX DOMAIN-CONTAINING PROTEIN"/>
    <property type="match status" value="1"/>
</dbReference>
<evidence type="ECO:0000313" key="2">
    <source>
        <dbReference type="Proteomes" id="UP000799324"/>
    </source>
</evidence>
<dbReference type="InterPro" id="IPR038883">
    <property type="entry name" value="AN11006-like"/>
</dbReference>
<dbReference type="Proteomes" id="UP000799324">
    <property type="component" value="Unassembled WGS sequence"/>
</dbReference>
<evidence type="ECO:0000313" key="1">
    <source>
        <dbReference type="EMBL" id="KAF2651675.1"/>
    </source>
</evidence>
<keyword evidence="2" id="KW-1185">Reference proteome</keyword>
<dbReference type="AlphaFoldDB" id="A0A6A6SV77"/>
<protein>
    <submittedName>
        <fullName evidence="1">Uncharacterized protein</fullName>
    </submittedName>
</protein>
<dbReference type="PANTHER" id="PTHR42085">
    <property type="entry name" value="F-BOX DOMAIN-CONTAINING PROTEIN"/>
    <property type="match status" value="1"/>
</dbReference>
<sequence>MGKLSRDKAGVNPTDSLTTKLSRTLNISSIYQNFNSMARLPLPFYKHGNMSRQKDPSAFPFLSLPRELREMIYDYFRQSDRQVRILYTQWGSNLSKSQEHLASLDTPVPHQPPATSGILAYYGRLPSLELRLTCKQVHAELWDHFLCATFEVGSLTPHDDRWRFDPTYQKLATSTRLSHIRKILVSIHVVDLRMIMHPDWGWTRYEDLDMETCVLKLQTLAEMLVRVLRKKAKGLRTVVVDWTDDFPDEDWEMKATVLYPFGTLKGVQMQLGRLIVAERGREKIRRMLERTLDGLSEEVERHRSI</sequence>
<organism evidence="1 2">
    <name type="scientific">Lophiostoma macrostomum CBS 122681</name>
    <dbReference type="NCBI Taxonomy" id="1314788"/>
    <lineage>
        <taxon>Eukaryota</taxon>
        <taxon>Fungi</taxon>
        <taxon>Dikarya</taxon>
        <taxon>Ascomycota</taxon>
        <taxon>Pezizomycotina</taxon>
        <taxon>Dothideomycetes</taxon>
        <taxon>Pleosporomycetidae</taxon>
        <taxon>Pleosporales</taxon>
        <taxon>Lophiostomataceae</taxon>
        <taxon>Lophiostoma</taxon>
    </lineage>
</organism>